<evidence type="ECO:0000313" key="2">
    <source>
        <dbReference type="EMBL" id="JAH52432.1"/>
    </source>
</evidence>
<feature type="transmembrane region" description="Helical" evidence="1">
    <location>
        <begin position="7"/>
        <end position="27"/>
    </location>
</feature>
<proteinExistence type="predicted"/>
<keyword evidence="1" id="KW-0472">Membrane</keyword>
<keyword evidence="1" id="KW-0812">Transmembrane</keyword>
<dbReference type="AlphaFoldDB" id="A0A0E9TG61"/>
<evidence type="ECO:0000256" key="1">
    <source>
        <dbReference type="SAM" id="Phobius"/>
    </source>
</evidence>
<keyword evidence="1" id="KW-1133">Transmembrane helix</keyword>
<accession>A0A0E9TG61</accession>
<protein>
    <submittedName>
        <fullName evidence="2">Uncharacterized protein</fullName>
    </submittedName>
</protein>
<sequence>MHAGRKLLEFILLILGWLLAMLASAPVRPLA</sequence>
<reference evidence="2" key="2">
    <citation type="journal article" date="2015" name="Fish Shellfish Immunol.">
        <title>Early steps in the European eel (Anguilla anguilla)-Vibrio vulnificus interaction in the gills: Role of the RtxA13 toxin.</title>
        <authorList>
            <person name="Callol A."/>
            <person name="Pajuelo D."/>
            <person name="Ebbesson L."/>
            <person name="Teles M."/>
            <person name="MacKenzie S."/>
            <person name="Amaro C."/>
        </authorList>
    </citation>
    <scope>NUCLEOTIDE SEQUENCE</scope>
</reference>
<organism evidence="2">
    <name type="scientific">Anguilla anguilla</name>
    <name type="common">European freshwater eel</name>
    <name type="synonym">Muraena anguilla</name>
    <dbReference type="NCBI Taxonomy" id="7936"/>
    <lineage>
        <taxon>Eukaryota</taxon>
        <taxon>Metazoa</taxon>
        <taxon>Chordata</taxon>
        <taxon>Craniata</taxon>
        <taxon>Vertebrata</taxon>
        <taxon>Euteleostomi</taxon>
        <taxon>Actinopterygii</taxon>
        <taxon>Neopterygii</taxon>
        <taxon>Teleostei</taxon>
        <taxon>Anguilliformes</taxon>
        <taxon>Anguillidae</taxon>
        <taxon>Anguilla</taxon>
    </lineage>
</organism>
<reference evidence="2" key="1">
    <citation type="submission" date="2014-11" db="EMBL/GenBank/DDBJ databases">
        <authorList>
            <person name="Amaro Gonzalez C."/>
        </authorList>
    </citation>
    <scope>NUCLEOTIDE SEQUENCE</scope>
</reference>
<name>A0A0E9TG61_ANGAN</name>
<dbReference type="EMBL" id="GBXM01056145">
    <property type="protein sequence ID" value="JAH52432.1"/>
    <property type="molecule type" value="Transcribed_RNA"/>
</dbReference>